<dbReference type="RefSeq" id="WP_345671433.1">
    <property type="nucleotide sequence ID" value="NZ_BAABKC010000112.1"/>
</dbReference>
<sequence>MTINVRRSRPEDHAAILSLMDAARGAGLSDEERARRGFVQGNLTGELLDRFEEGPGVFVADAAGELAGFAITSEPSRLPPHHPAAAAVAAVLGAADGRDLGRLFLYGPVAVDERFQGRGVLTRLLTALCRALADDFDLAVAFVETANERSLDVHRHYGMTEAARFEAAGRAYVAFTFSPAAFARARP</sequence>
<evidence type="ECO:0000313" key="2">
    <source>
        <dbReference type="EMBL" id="GAA5074724.1"/>
    </source>
</evidence>
<dbReference type="Pfam" id="PF00583">
    <property type="entry name" value="Acetyltransf_1"/>
    <property type="match status" value="1"/>
</dbReference>
<protein>
    <recommendedName>
        <fullName evidence="1">N-acetyltransferase domain-containing protein</fullName>
    </recommendedName>
</protein>
<dbReference type="EMBL" id="BAABKC010000112">
    <property type="protein sequence ID" value="GAA5074724.1"/>
    <property type="molecule type" value="Genomic_DNA"/>
</dbReference>
<dbReference type="SUPFAM" id="SSF55729">
    <property type="entry name" value="Acyl-CoA N-acyltransferases (Nat)"/>
    <property type="match status" value="1"/>
</dbReference>
<proteinExistence type="predicted"/>
<evidence type="ECO:0000259" key="1">
    <source>
        <dbReference type="PROSITE" id="PS51186"/>
    </source>
</evidence>
<dbReference type="Gene3D" id="3.40.630.30">
    <property type="match status" value="1"/>
</dbReference>
<gene>
    <name evidence="2" type="ORF">GCM10023336_63060</name>
</gene>
<comment type="caution">
    <text evidence="2">The sequence shown here is derived from an EMBL/GenBank/DDBJ whole genome shotgun (WGS) entry which is preliminary data.</text>
</comment>
<keyword evidence="3" id="KW-1185">Reference proteome</keyword>
<evidence type="ECO:0000313" key="3">
    <source>
        <dbReference type="Proteomes" id="UP001500124"/>
    </source>
</evidence>
<reference evidence="3" key="1">
    <citation type="journal article" date="2019" name="Int. J. Syst. Evol. Microbiol.">
        <title>The Global Catalogue of Microorganisms (GCM) 10K type strain sequencing project: providing services to taxonomists for standard genome sequencing and annotation.</title>
        <authorList>
            <consortium name="The Broad Institute Genomics Platform"/>
            <consortium name="The Broad Institute Genome Sequencing Center for Infectious Disease"/>
            <person name="Wu L."/>
            <person name="Ma J."/>
        </authorList>
    </citation>
    <scope>NUCLEOTIDE SEQUENCE [LARGE SCALE GENOMIC DNA]</scope>
    <source>
        <strain evidence="3">JCM 18410</strain>
    </source>
</reference>
<dbReference type="InterPro" id="IPR000182">
    <property type="entry name" value="GNAT_dom"/>
</dbReference>
<dbReference type="PROSITE" id="PS51186">
    <property type="entry name" value="GNAT"/>
    <property type="match status" value="1"/>
</dbReference>
<accession>A0ABP9LAV5</accession>
<organism evidence="2 3">
    <name type="scientific">Streptomyces similanensis</name>
    <dbReference type="NCBI Taxonomy" id="1274988"/>
    <lineage>
        <taxon>Bacteria</taxon>
        <taxon>Bacillati</taxon>
        <taxon>Actinomycetota</taxon>
        <taxon>Actinomycetes</taxon>
        <taxon>Kitasatosporales</taxon>
        <taxon>Streptomycetaceae</taxon>
        <taxon>Streptomyces</taxon>
    </lineage>
</organism>
<dbReference type="InterPro" id="IPR016181">
    <property type="entry name" value="Acyl_CoA_acyltransferase"/>
</dbReference>
<feature type="domain" description="N-acetyltransferase" evidence="1">
    <location>
        <begin position="3"/>
        <end position="178"/>
    </location>
</feature>
<name>A0ABP9LAV5_9ACTN</name>
<dbReference type="Proteomes" id="UP001500124">
    <property type="component" value="Unassembled WGS sequence"/>
</dbReference>